<evidence type="ECO:0000313" key="3">
    <source>
        <dbReference type="EMBL" id="ACU86344.1"/>
    </source>
</evidence>
<dbReference type="eggNOG" id="ENOG5030IYP">
    <property type="taxonomic scope" value="Bacteria"/>
</dbReference>
<proteinExistence type="predicted"/>
<feature type="transmembrane region" description="Helical" evidence="2">
    <location>
        <begin position="88"/>
        <end position="113"/>
    </location>
</feature>
<gene>
    <name evidence="3" type="ordered locus">Bfae_25630</name>
</gene>
<feature type="region of interest" description="Disordered" evidence="1">
    <location>
        <begin position="1"/>
        <end position="50"/>
    </location>
</feature>
<dbReference type="EMBL" id="CP001643">
    <property type="protein sequence ID" value="ACU86344.1"/>
    <property type="molecule type" value="Genomic_DNA"/>
</dbReference>
<feature type="compositionally biased region" description="Basic and acidic residues" evidence="1">
    <location>
        <begin position="14"/>
        <end position="30"/>
    </location>
</feature>
<keyword evidence="2" id="KW-0472">Membrane</keyword>
<accession>C7MGB1</accession>
<dbReference type="AlphaFoldDB" id="C7MGB1"/>
<reference evidence="3 4" key="1">
    <citation type="journal article" date="2009" name="Stand. Genomic Sci.">
        <title>Complete genome sequence of Brachybacterium faecium type strain (Schefferle 6-10).</title>
        <authorList>
            <person name="Lapidus A."/>
            <person name="Pukall R."/>
            <person name="Labuttii K."/>
            <person name="Copeland A."/>
            <person name="Del Rio T.G."/>
            <person name="Nolan M."/>
            <person name="Chen F."/>
            <person name="Lucas S."/>
            <person name="Tice H."/>
            <person name="Cheng J.F."/>
            <person name="Bruce D."/>
            <person name="Goodwin L."/>
            <person name="Pitluck S."/>
            <person name="Rohde M."/>
            <person name="Goker M."/>
            <person name="Pati A."/>
            <person name="Ivanova N."/>
            <person name="Mavrommatis K."/>
            <person name="Chen A."/>
            <person name="Palaniappan K."/>
            <person name="D'haeseleer P."/>
            <person name="Chain P."/>
            <person name="Bristow J."/>
            <person name="Eisen J.A."/>
            <person name="Markowitz V."/>
            <person name="Hugenholtz P."/>
            <person name="Kyrpides N.C."/>
            <person name="Klenk H.P."/>
        </authorList>
    </citation>
    <scope>NUCLEOTIDE SEQUENCE [LARGE SCALE GENOMIC DNA]</scope>
    <source>
        <strain evidence="4">ATCC 43885 / DSM 4810 / JCM 11609 / LMG 19847 / NBRC 14762 / NCIMB 9860 / 6-10</strain>
    </source>
</reference>
<evidence type="ECO:0000256" key="2">
    <source>
        <dbReference type="SAM" id="Phobius"/>
    </source>
</evidence>
<feature type="transmembrane region" description="Helical" evidence="2">
    <location>
        <begin position="134"/>
        <end position="164"/>
    </location>
</feature>
<dbReference type="OrthoDB" id="4794494at2"/>
<organism evidence="3 4">
    <name type="scientific">Brachybacterium faecium (strain ATCC 43885 / DSM 4810 / JCM 11609 / LMG 19847 / NBRC 14762 / NCIMB 9860 / 6-10)</name>
    <dbReference type="NCBI Taxonomy" id="446465"/>
    <lineage>
        <taxon>Bacteria</taxon>
        <taxon>Bacillati</taxon>
        <taxon>Actinomycetota</taxon>
        <taxon>Actinomycetes</taxon>
        <taxon>Micrococcales</taxon>
        <taxon>Dermabacteraceae</taxon>
        <taxon>Brachybacterium</taxon>
    </lineage>
</organism>
<evidence type="ECO:0000313" key="4">
    <source>
        <dbReference type="Proteomes" id="UP000001919"/>
    </source>
</evidence>
<sequence>MSSGYGGGLPGWGGRDRAESSDGLEGEHCGESSSPYGRHDPYAQHDPYSQGFADPSAAAGGAYAPGPYPAGPPVHGAFAPPPPSSGAAITGFVLGLLGVLMCGGLTAPFGLVFSAIGMKETGAASPLPKGGRGLAIAGLVTSLIGMIPLLTIVLYIVVFGLAALSAS</sequence>
<dbReference type="STRING" id="446465.Bfae_25630"/>
<protein>
    <recommendedName>
        <fullName evidence="5">DUF4190 domain-containing protein</fullName>
    </recommendedName>
</protein>
<keyword evidence="2" id="KW-1133">Transmembrane helix</keyword>
<feature type="compositionally biased region" description="Gly residues" evidence="1">
    <location>
        <begin position="1"/>
        <end position="13"/>
    </location>
</feature>
<keyword evidence="4" id="KW-1185">Reference proteome</keyword>
<dbReference type="HOGENOM" id="CLU_1591436_0_0_11"/>
<keyword evidence="2" id="KW-0812">Transmembrane</keyword>
<dbReference type="Proteomes" id="UP000001919">
    <property type="component" value="Chromosome"/>
</dbReference>
<evidence type="ECO:0000256" key="1">
    <source>
        <dbReference type="SAM" id="MobiDB-lite"/>
    </source>
</evidence>
<dbReference type="KEGG" id="bfa:Bfae_25630"/>
<evidence type="ECO:0008006" key="5">
    <source>
        <dbReference type="Google" id="ProtNLM"/>
    </source>
</evidence>
<name>C7MGB1_BRAFD</name>
<dbReference type="PATRIC" id="fig|446465.5.peg.2537"/>